<reference evidence="1" key="1">
    <citation type="journal article" date="2021" name="Proc. Natl. Acad. Sci. U.S.A.">
        <title>A Catalog of Tens of Thousands of Viruses from Human Metagenomes Reveals Hidden Associations with Chronic Diseases.</title>
        <authorList>
            <person name="Tisza M.J."/>
            <person name="Buck C.B."/>
        </authorList>
    </citation>
    <scope>NUCLEOTIDE SEQUENCE</scope>
    <source>
        <strain evidence="1">CtuIn11</strain>
    </source>
</reference>
<accession>A0A8S5SIV1</accession>
<dbReference type="EMBL" id="BK032596">
    <property type="protein sequence ID" value="DAF50490.1"/>
    <property type="molecule type" value="Genomic_DNA"/>
</dbReference>
<name>A0A8S5SIV1_9CAUD</name>
<evidence type="ECO:0000313" key="1">
    <source>
        <dbReference type="EMBL" id="DAF50490.1"/>
    </source>
</evidence>
<proteinExistence type="predicted"/>
<organism evidence="1">
    <name type="scientific">Myoviridae sp. ctuIn11</name>
    <dbReference type="NCBI Taxonomy" id="2827715"/>
    <lineage>
        <taxon>Viruses</taxon>
        <taxon>Duplodnaviria</taxon>
        <taxon>Heunggongvirae</taxon>
        <taxon>Uroviricota</taxon>
        <taxon>Caudoviricetes</taxon>
    </lineage>
</organism>
<sequence length="38" mass="4333">MRFPPHRTPCFPSLQRFCACKEIAARSGRAAVLKNERS</sequence>
<protein>
    <submittedName>
        <fullName evidence="1">Uncharacterized protein</fullName>
    </submittedName>
</protein>